<dbReference type="Gene3D" id="3.10.450.50">
    <property type="match status" value="1"/>
</dbReference>
<evidence type="ECO:0000313" key="1">
    <source>
        <dbReference type="EMBL" id="SVE59286.1"/>
    </source>
</evidence>
<name>A0A383EQW5_9ZZZZ</name>
<dbReference type="SUPFAM" id="SSF54427">
    <property type="entry name" value="NTF2-like"/>
    <property type="match status" value="1"/>
</dbReference>
<protein>
    <recommendedName>
        <fullName evidence="2">SnoaL-like domain-containing protein</fullName>
    </recommendedName>
</protein>
<sequence>IISGRYLDRFEKRDGVWKISHRIEVNDWTREDDSKDGWFSENPGGLRGVRGKEDLSFDRKNFYPNWN</sequence>
<dbReference type="AlphaFoldDB" id="A0A383EQW5"/>
<feature type="non-terminal residue" evidence="1">
    <location>
        <position position="1"/>
    </location>
</feature>
<dbReference type="EMBL" id="UINC01228109">
    <property type="protein sequence ID" value="SVE59286.1"/>
    <property type="molecule type" value="Genomic_DNA"/>
</dbReference>
<evidence type="ECO:0008006" key="2">
    <source>
        <dbReference type="Google" id="ProtNLM"/>
    </source>
</evidence>
<proteinExistence type="predicted"/>
<gene>
    <name evidence="1" type="ORF">METZ01_LOCUS512140</name>
</gene>
<dbReference type="InterPro" id="IPR032710">
    <property type="entry name" value="NTF2-like_dom_sf"/>
</dbReference>
<accession>A0A383EQW5</accession>
<reference evidence="1" key="1">
    <citation type="submission" date="2018-05" db="EMBL/GenBank/DDBJ databases">
        <authorList>
            <person name="Lanie J.A."/>
            <person name="Ng W.-L."/>
            <person name="Kazmierczak K.M."/>
            <person name="Andrzejewski T.M."/>
            <person name="Davidsen T.M."/>
            <person name="Wayne K.J."/>
            <person name="Tettelin H."/>
            <person name="Glass J.I."/>
            <person name="Rusch D."/>
            <person name="Podicherti R."/>
            <person name="Tsui H.-C.T."/>
            <person name="Winkler M.E."/>
        </authorList>
    </citation>
    <scope>NUCLEOTIDE SEQUENCE</scope>
</reference>
<organism evidence="1">
    <name type="scientific">marine metagenome</name>
    <dbReference type="NCBI Taxonomy" id="408172"/>
    <lineage>
        <taxon>unclassified sequences</taxon>
        <taxon>metagenomes</taxon>
        <taxon>ecological metagenomes</taxon>
    </lineage>
</organism>